<feature type="compositionally biased region" description="Basic residues" evidence="1">
    <location>
        <begin position="107"/>
        <end position="131"/>
    </location>
</feature>
<proteinExistence type="predicted"/>
<evidence type="ECO:0000313" key="2">
    <source>
        <dbReference type="EMBL" id="OJJ39854.1"/>
    </source>
</evidence>
<feature type="region of interest" description="Disordered" evidence="1">
    <location>
        <begin position="1"/>
        <end position="138"/>
    </location>
</feature>
<feature type="compositionally biased region" description="Low complexity" evidence="1">
    <location>
        <begin position="47"/>
        <end position="61"/>
    </location>
</feature>
<dbReference type="STRING" id="1073089.A0A1L9RY96"/>
<evidence type="ECO:0008006" key="4">
    <source>
        <dbReference type="Google" id="ProtNLM"/>
    </source>
</evidence>
<dbReference type="OrthoDB" id="5395390at2759"/>
<dbReference type="VEuPathDB" id="FungiDB:ASPWEDRAFT_49720"/>
<feature type="compositionally biased region" description="Acidic residues" evidence="1">
    <location>
        <begin position="68"/>
        <end position="83"/>
    </location>
</feature>
<feature type="compositionally biased region" description="Basic and acidic residues" evidence="1">
    <location>
        <begin position="23"/>
        <end position="44"/>
    </location>
</feature>
<gene>
    <name evidence="2" type="ORF">ASPWEDRAFT_49720</name>
</gene>
<feature type="compositionally biased region" description="Polar residues" evidence="1">
    <location>
        <begin position="1"/>
        <end position="22"/>
    </location>
</feature>
<reference evidence="3" key="1">
    <citation type="journal article" date="2017" name="Genome Biol.">
        <title>Comparative genomics reveals high biological diversity and specific adaptations in the industrially and medically important fungal genus Aspergillus.</title>
        <authorList>
            <person name="de Vries R.P."/>
            <person name="Riley R."/>
            <person name="Wiebenga A."/>
            <person name="Aguilar-Osorio G."/>
            <person name="Amillis S."/>
            <person name="Uchima C.A."/>
            <person name="Anderluh G."/>
            <person name="Asadollahi M."/>
            <person name="Askin M."/>
            <person name="Barry K."/>
            <person name="Battaglia E."/>
            <person name="Bayram O."/>
            <person name="Benocci T."/>
            <person name="Braus-Stromeyer S.A."/>
            <person name="Caldana C."/>
            <person name="Canovas D."/>
            <person name="Cerqueira G.C."/>
            <person name="Chen F."/>
            <person name="Chen W."/>
            <person name="Choi C."/>
            <person name="Clum A."/>
            <person name="Dos Santos R.A."/>
            <person name="Damasio A.R."/>
            <person name="Diallinas G."/>
            <person name="Emri T."/>
            <person name="Fekete E."/>
            <person name="Flipphi M."/>
            <person name="Freyberg S."/>
            <person name="Gallo A."/>
            <person name="Gournas C."/>
            <person name="Habgood R."/>
            <person name="Hainaut M."/>
            <person name="Harispe M.L."/>
            <person name="Henrissat B."/>
            <person name="Hilden K.S."/>
            <person name="Hope R."/>
            <person name="Hossain A."/>
            <person name="Karabika E."/>
            <person name="Karaffa L."/>
            <person name="Karanyi Z."/>
            <person name="Krasevec N."/>
            <person name="Kuo A."/>
            <person name="Kusch H."/>
            <person name="LaButti K."/>
            <person name="Lagendijk E.L."/>
            <person name="Lapidus A."/>
            <person name="Levasseur A."/>
            <person name="Lindquist E."/>
            <person name="Lipzen A."/>
            <person name="Logrieco A.F."/>
            <person name="MacCabe A."/>
            <person name="Maekelae M.R."/>
            <person name="Malavazi I."/>
            <person name="Melin P."/>
            <person name="Meyer V."/>
            <person name="Mielnichuk N."/>
            <person name="Miskei M."/>
            <person name="Molnar A.P."/>
            <person name="Mule G."/>
            <person name="Ngan C.Y."/>
            <person name="Orejas M."/>
            <person name="Orosz E."/>
            <person name="Ouedraogo J.P."/>
            <person name="Overkamp K.M."/>
            <person name="Park H.-S."/>
            <person name="Perrone G."/>
            <person name="Piumi F."/>
            <person name="Punt P.J."/>
            <person name="Ram A.F."/>
            <person name="Ramon A."/>
            <person name="Rauscher S."/>
            <person name="Record E."/>
            <person name="Riano-Pachon D.M."/>
            <person name="Robert V."/>
            <person name="Roehrig J."/>
            <person name="Ruller R."/>
            <person name="Salamov A."/>
            <person name="Salih N.S."/>
            <person name="Samson R.A."/>
            <person name="Sandor E."/>
            <person name="Sanguinetti M."/>
            <person name="Schuetze T."/>
            <person name="Sepcic K."/>
            <person name="Shelest E."/>
            <person name="Sherlock G."/>
            <person name="Sophianopoulou V."/>
            <person name="Squina F.M."/>
            <person name="Sun H."/>
            <person name="Susca A."/>
            <person name="Todd R.B."/>
            <person name="Tsang A."/>
            <person name="Unkles S.E."/>
            <person name="van de Wiele N."/>
            <person name="van Rossen-Uffink D."/>
            <person name="Oliveira J.V."/>
            <person name="Vesth T.C."/>
            <person name="Visser J."/>
            <person name="Yu J.-H."/>
            <person name="Zhou M."/>
            <person name="Andersen M.R."/>
            <person name="Archer D.B."/>
            <person name="Baker S.E."/>
            <person name="Benoit I."/>
            <person name="Brakhage A.A."/>
            <person name="Braus G.H."/>
            <person name="Fischer R."/>
            <person name="Frisvad J.C."/>
            <person name="Goldman G.H."/>
            <person name="Houbraken J."/>
            <person name="Oakley B."/>
            <person name="Pocsi I."/>
            <person name="Scazzocchio C."/>
            <person name="Seiboth B."/>
            <person name="vanKuyk P.A."/>
            <person name="Wortman J."/>
            <person name="Dyer P.S."/>
            <person name="Grigoriev I.V."/>
        </authorList>
    </citation>
    <scope>NUCLEOTIDE SEQUENCE [LARGE SCALE GENOMIC DNA]</scope>
    <source>
        <strain evidence="3">DTO 134E9</strain>
    </source>
</reference>
<dbReference type="InterPro" id="IPR032675">
    <property type="entry name" value="LRR_dom_sf"/>
</dbReference>
<dbReference type="Gene3D" id="3.80.10.10">
    <property type="entry name" value="Ribonuclease Inhibitor"/>
    <property type="match status" value="1"/>
</dbReference>
<feature type="region of interest" description="Disordered" evidence="1">
    <location>
        <begin position="679"/>
        <end position="715"/>
    </location>
</feature>
<feature type="region of interest" description="Disordered" evidence="1">
    <location>
        <begin position="607"/>
        <end position="657"/>
    </location>
</feature>
<dbReference type="Proteomes" id="UP000184383">
    <property type="component" value="Unassembled WGS sequence"/>
</dbReference>
<sequence length="715" mass="81412">MAPSQRSSRASHPVRSSRTKVQSYHEDSSSEDHPNDSESDEGHSRRLSLSLRPRSSNRMPPTYREESTDGEVNEEPLDEDDENITVPTEQEPHHAQAFPEPSNSRRVPPRARRNRTVKTRSQTKRSKRSLNKSHLELGRPLSKRKKVEVVETTFVGSGVIPPWQDLPYHILFDIFLRASHPLVDEETFSRHSSVQWLVSVALICRSFHEPALAALYRCPPLIPITKSHGLLNLLSQPPETLSTNYANKIKELHVDVENLLLYKGGPLGYFELSRLVERSPQVKRMRLYHQQDYVAGLPPWQIVRSKWNYPESLFTSINSTSIVLRSWDWNSRFMDTKQLLPVILGKHLLPAFHGLRELRLLHVSSEDFEIEQGDEVSNEREVVLAMALKELPELHRIEFLDCSIVNEHLLPNLPSTLTSLTINNCDEVTTSSLGAFLTSHGQTLRELNLSHNRHLSMSFMVTLGQSCKQLEKLKIDISIHDSSPYHDVEPHFGELIGSSEIPTWPATLQDIELIQLRKWDDTTAEVFFTSLMDAASELRDLRRLVISAILKIGWRDRATFREKWIGRLEKVFLRRTTPPDSTLFTIPRDPPQPEPDPLEAAEKTIAEDTAQSDAQHSGPSTPSKRKSARIAQRKFSEVEDDSYLSASSSRAPNGDDADKQALTIQGMCDVVMIRIDNQRPTETQFNEQDFLDEEASGDEDWDGNDWDVADGGHAW</sequence>
<dbReference type="EMBL" id="KV878210">
    <property type="protein sequence ID" value="OJJ39854.1"/>
    <property type="molecule type" value="Genomic_DNA"/>
</dbReference>
<accession>A0A1L9RY96</accession>
<dbReference type="GeneID" id="63753168"/>
<protein>
    <recommendedName>
        <fullName evidence="4">F-box domain-containing protein</fullName>
    </recommendedName>
</protein>
<dbReference type="AlphaFoldDB" id="A0A1L9RY96"/>
<organism evidence="2 3">
    <name type="scientific">Aspergillus wentii DTO 134E9</name>
    <dbReference type="NCBI Taxonomy" id="1073089"/>
    <lineage>
        <taxon>Eukaryota</taxon>
        <taxon>Fungi</taxon>
        <taxon>Dikarya</taxon>
        <taxon>Ascomycota</taxon>
        <taxon>Pezizomycotina</taxon>
        <taxon>Eurotiomycetes</taxon>
        <taxon>Eurotiomycetidae</taxon>
        <taxon>Eurotiales</taxon>
        <taxon>Aspergillaceae</taxon>
        <taxon>Aspergillus</taxon>
        <taxon>Aspergillus subgen. Cremei</taxon>
    </lineage>
</organism>
<feature type="compositionally biased region" description="Polar residues" evidence="1">
    <location>
        <begin position="609"/>
        <end position="622"/>
    </location>
</feature>
<dbReference type="RefSeq" id="XP_040693530.1">
    <property type="nucleotide sequence ID" value="XM_040837320.1"/>
</dbReference>
<feature type="compositionally biased region" description="Basic residues" evidence="1">
    <location>
        <begin position="623"/>
        <end position="632"/>
    </location>
</feature>
<keyword evidence="3" id="KW-1185">Reference proteome</keyword>
<feature type="compositionally biased region" description="Acidic residues" evidence="1">
    <location>
        <begin position="689"/>
        <end position="708"/>
    </location>
</feature>
<feature type="region of interest" description="Disordered" evidence="1">
    <location>
        <begin position="579"/>
        <end position="598"/>
    </location>
</feature>
<name>A0A1L9RY96_ASPWE</name>
<evidence type="ECO:0000256" key="1">
    <source>
        <dbReference type="SAM" id="MobiDB-lite"/>
    </source>
</evidence>
<evidence type="ECO:0000313" key="3">
    <source>
        <dbReference type="Proteomes" id="UP000184383"/>
    </source>
</evidence>
<dbReference type="SUPFAM" id="SSF52047">
    <property type="entry name" value="RNI-like"/>
    <property type="match status" value="1"/>
</dbReference>